<dbReference type="OrthoDB" id="735913at2759"/>
<dbReference type="KEGG" id="hvg:123449573"/>
<organism evidence="1">
    <name type="scientific">Hordeum vulgare subsp. vulgare</name>
    <name type="common">Domesticated barley</name>
    <dbReference type="NCBI Taxonomy" id="112509"/>
    <lineage>
        <taxon>Eukaryota</taxon>
        <taxon>Viridiplantae</taxon>
        <taxon>Streptophyta</taxon>
        <taxon>Embryophyta</taxon>
        <taxon>Tracheophyta</taxon>
        <taxon>Spermatophyta</taxon>
        <taxon>Magnoliopsida</taxon>
        <taxon>Liliopsida</taxon>
        <taxon>Poales</taxon>
        <taxon>Poaceae</taxon>
        <taxon>BOP clade</taxon>
        <taxon>Pooideae</taxon>
        <taxon>Triticodae</taxon>
        <taxon>Triticeae</taxon>
        <taxon>Hordeinae</taxon>
        <taxon>Hordeum</taxon>
    </lineage>
</organism>
<sequence length="97" mass="9911">MADIAMLVAEEHEKRLKRGAPRVVAAAAADEEEEASKGKVNFGAVTKVWGAWAESAAAAASGVKVRVSVLAKSELVAAAAEPKSPVALAAFDGFFSA</sequence>
<evidence type="ECO:0000313" key="1">
    <source>
        <dbReference type="EMBL" id="BAK00263.1"/>
    </source>
</evidence>
<dbReference type="PANTHER" id="PTHR36067">
    <property type="entry name" value="EXPRESSED PROTEIN"/>
    <property type="match status" value="1"/>
</dbReference>
<reference evidence="1" key="1">
    <citation type="journal article" date="2011" name="Plant Physiol.">
        <title>Comprehensive sequence analysis of 24,783 barley full-length cDNAs derived from 12 clone libraries.</title>
        <authorList>
            <person name="Matsumoto T."/>
            <person name="Tanaka T."/>
            <person name="Sakai H."/>
            <person name="Amano N."/>
            <person name="Kanamori H."/>
            <person name="Kurita K."/>
            <person name="Kikuta A."/>
            <person name="Kamiya K."/>
            <person name="Yamamoto M."/>
            <person name="Ikawa H."/>
            <person name="Fujii N."/>
            <person name="Hori K."/>
            <person name="Itoh T."/>
            <person name="Sato K."/>
        </authorList>
    </citation>
    <scope>NUCLEOTIDE SEQUENCE</scope>
    <source>
        <tissue evidence="1">Shoot and root</tissue>
    </source>
</reference>
<dbReference type="PANTHER" id="PTHR36067:SF1">
    <property type="entry name" value="EXPRESSED PROTEIN"/>
    <property type="match status" value="1"/>
</dbReference>
<dbReference type="GeneID" id="123449573"/>
<dbReference type="EMBL" id="AK369061">
    <property type="protein sequence ID" value="BAK00263.1"/>
    <property type="molecule type" value="mRNA"/>
</dbReference>
<name>F2DYU1_HORVV</name>
<dbReference type="AlphaFoldDB" id="F2DYU1"/>
<proteinExistence type="evidence at transcript level"/>
<dbReference type="RefSeq" id="XP_044982782.1">
    <property type="nucleotide sequence ID" value="XM_045126847.1"/>
</dbReference>
<protein>
    <submittedName>
        <fullName evidence="1">Predicted protein</fullName>
    </submittedName>
</protein>
<accession>F2DYU1</accession>